<accession>A0A644X1Z2</accession>
<keyword evidence="1" id="KW-0472">Membrane</keyword>
<evidence type="ECO:0000256" key="1">
    <source>
        <dbReference type="SAM" id="Phobius"/>
    </source>
</evidence>
<gene>
    <name evidence="2" type="ORF">SDC9_56121</name>
</gene>
<sequence length="108" mass="11983">MAKKGFFHAFLSSITVAILSFFIMYFFIPSMSMQFLGVSFALRKGSVNAQVLTALEAVKVNPEFSQEAFDRLQSLLSSPEVQQRLKDAAKQGQQALEDAVKNVSEMAK</sequence>
<organism evidence="2">
    <name type="scientific">bioreactor metagenome</name>
    <dbReference type="NCBI Taxonomy" id="1076179"/>
    <lineage>
        <taxon>unclassified sequences</taxon>
        <taxon>metagenomes</taxon>
        <taxon>ecological metagenomes</taxon>
    </lineage>
</organism>
<feature type="transmembrane region" description="Helical" evidence="1">
    <location>
        <begin position="6"/>
        <end position="28"/>
    </location>
</feature>
<keyword evidence="1" id="KW-0812">Transmembrane</keyword>
<dbReference type="AlphaFoldDB" id="A0A644X1Z2"/>
<evidence type="ECO:0000313" key="2">
    <source>
        <dbReference type="EMBL" id="MPM09798.1"/>
    </source>
</evidence>
<dbReference type="EMBL" id="VSSQ01001614">
    <property type="protein sequence ID" value="MPM09798.1"/>
    <property type="molecule type" value="Genomic_DNA"/>
</dbReference>
<protein>
    <submittedName>
        <fullName evidence="2">Uncharacterized protein</fullName>
    </submittedName>
</protein>
<proteinExistence type="predicted"/>
<comment type="caution">
    <text evidence="2">The sequence shown here is derived from an EMBL/GenBank/DDBJ whole genome shotgun (WGS) entry which is preliminary data.</text>
</comment>
<name>A0A644X1Z2_9ZZZZ</name>
<keyword evidence="1" id="KW-1133">Transmembrane helix</keyword>
<reference evidence="2" key="1">
    <citation type="submission" date="2019-08" db="EMBL/GenBank/DDBJ databases">
        <authorList>
            <person name="Kucharzyk K."/>
            <person name="Murdoch R.W."/>
            <person name="Higgins S."/>
            <person name="Loffler F."/>
        </authorList>
    </citation>
    <scope>NUCLEOTIDE SEQUENCE</scope>
</reference>